<evidence type="ECO:0000313" key="1">
    <source>
        <dbReference type="EMBL" id="KAK3601035.1"/>
    </source>
</evidence>
<dbReference type="EMBL" id="JAEAOA010001756">
    <property type="protein sequence ID" value="KAK3601035.1"/>
    <property type="molecule type" value="Genomic_DNA"/>
</dbReference>
<sequence length="68" mass="7774">MSKSIIISPDDDKTVKKTLTPRISQEDIGFGERKVSFPEKTRSKTTNILNGYMNTEADYIQVIYSLFL</sequence>
<organism evidence="1 2">
    <name type="scientific">Potamilus streckersoni</name>
    <dbReference type="NCBI Taxonomy" id="2493646"/>
    <lineage>
        <taxon>Eukaryota</taxon>
        <taxon>Metazoa</taxon>
        <taxon>Spiralia</taxon>
        <taxon>Lophotrochozoa</taxon>
        <taxon>Mollusca</taxon>
        <taxon>Bivalvia</taxon>
        <taxon>Autobranchia</taxon>
        <taxon>Heteroconchia</taxon>
        <taxon>Palaeoheterodonta</taxon>
        <taxon>Unionida</taxon>
        <taxon>Unionoidea</taxon>
        <taxon>Unionidae</taxon>
        <taxon>Ambleminae</taxon>
        <taxon>Lampsilini</taxon>
        <taxon>Potamilus</taxon>
    </lineage>
</organism>
<reference evidence="1" key="1">
    <citation type="journal article" date="2021" name="Genome Biol. Evol.">
        <title>A High-Quality Reference Genome for a Parasitic Bivalve with Doubly Uniparental Inheritance (Bivalvia: Unionida).</title>
        <authorList>
            <person name="Smith C.H."/>
        </authorList>
    </citation>
    <scope>NUCLEOTIDE SEQUENCE</scope>
    <source>
        <strain evidence="1">CHS0354</strain>
    </source>
</reference>
<evidence type="ECO:0000313" key="2">
    <source>
        <dbReference type="Proteomes" id="UP001195483"/>
    </source>
</evidence>
<proteinExistence type="predicted"/>
<name>A0AAE0W5J1_9BIVA</name>
<accession>A0AAE0W5J1</accession>
<gene>
    <name evidence="1" type="ORF">CHS0354_029256</name>
</gene>
<dbReference type="AlphaFoldDB" id="A0AAE0W5J1"/>
<reference evidence="1" key="3">
    <citation type="submission" date="2023-05" db="EMBL/GenBank/DDBJ databases">
        <authorList>
            <person name="Smith C.H."/>
        </authorList>
    </citation>
    <scope>NUCLEOTIDE SEQUENCE</scope>
    <source>
        <strain evidence="1">CHS0354</strain>
        <tissue evidence="1">Mantle</tissue>
    </source>
</reference>
<comment type="caution">
    <text evidence="1">The sequence shown here is derived from an EMBL/GenBank/DDBJ whole genome shotgun (WGS) entry which is preliminary data.</text>
</comment>
<keyword evidence="2" id="KW-1185">Reference proteome</keyword>
<reference evidence="1" key="2">
    <citation type="journal article" date="2021" name="Genome Biol. Evol.">
        <title>Developing a high-quality reference genome for a parasitic bivalve with doubly uniparental inheritance (Bivalvia: Unionida).</title>
        <authorList>
            <person name="Smith C.H."/>
        </authorList>
    </citation>
    <scope>NUCLEOTIDE SEQUENCE</scope>
    <source>
        <strain evidence="1">CHS0354</strain>
        <tissue evidence="1">Mantle</tissue>
    </source>
</reference>
<dbReference type="Proteomes" id="UP001195483">
    <property type="component" value="Unassembled WGS sequence"/>
</dbReference>
<protein>
    <submittedName>
        <fullName evidence="1">Uncharacterized protein</fullName>
    </submittedName>
</protein>